<accession>A0A4Z1C7L7</accession>
<dbReference type="AlphaFoldDB" id="A0A4Z1C7L7"/>
<name>A0A4Z1C7L7_9STAP</name>
<dbReference type="Proteomes" id="UP000297459">
    <property type="component" value="Unassembled WGS sequence"/>
</dbReference>
<protein>
    <submittedName>
        <fullName evidence="1">Uncharacterized protein</fullName>
    </submittedName>
</protein>
<dbReference type="RefSeq" id="WP_126565179.1">
    <property type="nucleotide sequence ID" value="NZ_BMCY01000001.1"/>
</dbReference>
<reference evidence="1 2" key="1">
    <citation type="submission" date="2019-04" db="EMBL/GenBank/DDBJ databases">
        <title>Genomic characterization of Staphylococcus petrasii strains.</title>
        <authorList>
            <person name="Vrbovska V."/>
            <person name="Kovarovic V."/>
            <person name="Maslanova I."/>
            <person name="Indrakova A."/>
            <person name="Petras P."/>
            <person name="Sedo O."/>
            <person name="Svec P."/>
            <person name="Fisarova L."/>
            <person name="Sedlacek I."/>
            <person name="Doskar J."/>
            <person name="Pantucek R."/>
        </authorList>
    </citation>
    <scope>NUCLEOTIDE SEQUENCE [LARGE SCALE GENOMIC DNA]</scope>
    <source>
        <strain evidence="1 2">CCM 8529</strain>
    </source>
</reference>
<dbReference type="EMBL" id="SRPJ01000001">
    <property type="protein sequence ID" value="TGN28281.1"/>
    <property type="molecule type" value="Genomic_DNA"/>
</dbReference>
<keyword evidence="2" id="KW-1185">Reference proteome</keyword>
<proteinExistence type="predicted"/>
<comment type="caution">
    <text evidence="1">The sequence shown here is derived from an EMBL/GenBank/DDBJ whole genome shotgun (WGS) entry which is preliminary data.</text>
</comment>
<evidence type="ECO:0000313" key="1">
    <source>
        <dbReference type="EMBL" id="TGN28281.1"/>
    </source>
</evidence>
<gene>
    <name evidence="1" type="ORF">E2558_01240</name>
</gene>
<evidence type="ECO:0000313" key="2">
    <source>
        <dbReference type="Proteomes" id="UP000297459"/>
    </source>
</evidence>
<sequence length="334" mass="39451">MEHIIWQIKSELVPKVNLNIGNYTAIYNEHETIEEDLLETISQYFKKRNSNKNEVSIIDVLNQESVSNLEYESIIIDNNKIEEEHALSSSSILNKKIQRDYSNNFESSGYINSMNILLSDLLENINHNDLPLKTKTFDIKQFIKLLSFEFELKKDYSKLITRIENILPLIVDELNTQFSNKLLLIYLYPEANLSPNEQIKLKALLESLGVKIIVLTGSLHFMSKEWKFNNYIRNEEQKINNDFIDKLLWHAPLNYRRKELEESLNRFILTYHDKIEVNPTISNYQISQIMLFNSIDLYVGISYLQHCNHKFKLNLKDDQLSESIKKYIDQLSKY</sequence>
<organism evidence="1 2">
    <name type="scientific">Staphylococcus pragensis</name>
    <dbReference type="NCBI Taxonomy" id="1611836"/>
    <lineage>
        <taxon>Bacteria</taxon>
        <taxon>Bacillati</taxon>
        <taxon>Bacillota</taxon>
        <taxon>Bacilli</taxon>
        <taxon>Bacillales</taxon>
        <taxon>Staphylococcaceae</taxon>
        <taxon>Staphylococcus</taxon>
    </lineage>
</organism>